<keyword evidence="7" id="KW-1185">Reference proteome</keyword>
<keyword evidence="3 6" id="KW-0238">DNA-binding</keyword>
<evidence type="ECO:0000256" key="1">
    <source>
        <dbReference type="ARBA" id="ARBA00009437"/>
    </source>
</evidence>
<evidence type="ECO:0000256" key="4">
    <source>
        <dbReference type="ARBA" id="ARBA00023163"/>
    </source>
</evidence>
<evidence type="ECO:0000259" key="5">
    <source>
        <dbReference type="PROSITE" id="PS50931"/>
    </source>
</evidence>
<keyword evidence="2" id="KW-0805">Transcription regulation</keyword>
<dbReference type="Gene3D" id="3.40.190.10">
    <property type="entry name" value="Periplasmic binding protein-like II"/>
    <property type="match status" value="2"/>
</dbReference>
<name>A0A2S4LYQ2_9HYPH</name>
<evidence type="ECO:0000313" key="7">
    <source>
        <dbReference type="Proteomes" id="UP000236919"/>
    </source>
</evidence>
<organism evidence="6 7">
    <name type="scientific">Bosea psychrotolerans</name>
    <dbReference type="NCBI Taxonomy" id="1871628"/>
    <lineage>
        <taxon>Bacteria</taxon>
        <taxon>Pseudomonadati</taxon>
        <taxon>Pseudomonadota</taxon>
        <taxon>Alphaproteobacteria</taxon>
        <taxon>Hyphomicrobiales</taxon>
        <taxon>Boseaceae</taxon>
        <taxon>Bosea</taxon>
    </lineage>
</organism>
<dbReference type="InterPro" id="IPR005119">
    <property type="entry name" value="LysR_subst-bd"/>
</dbReference>
<dbReference type="RefSeq" id="WP_103720510.1">
    <property type="nucleotide sequence ID" value="NZ_PQFZ01000018.1"/>
</dbReference>
<gene>
    <name evidence="6" type="ORF">CYD53_1184</name>
</gene>
<dbReference type="AlphaFoldDB" id="A0A2S4LYQ2"/>
<sequence>MQITLKQIETFVRLASLRNFRRVAEQMNTTQPNISARISALERVLNQRLFERDAGSVVLTDQGQALLPLAAKALEATEALLQAGDTTSRQSVMRLGVAETVAQTWLHRFLREMAVRFPDVVVELSVDLTFNLQRNLIDGSLDLAFLNGPVSDLSVANLPLGTVALPWVAAPRFAAALPDPAGADDLARFPILTHAKNTRPYAEVVDYFKRNSSRLSRPVSSSNLAACLNMTLDGLGIATLPSPLVERFLESGELVALNCDWVPTPMNFTASYVTMPARPVIESAANLATEVVDWKPNAT</sequence>
<accession>A0A2S4LYQ2</accession>
<dbReference type="InterPro" id="IPR036390">
    <property type="entry name" value="WH_DNA-bd_sf"/>
</dbReference>
<dbReference type="PRINTS" id="PR00039">
    <property type="entry name" value="HTHLYSR"/>
</dbReference>
<dbReference type="EMBL" id="PQFZ01000018">
    <property type="protein sequence ID" value="POR47538.1"/>
    <property type="molecule type" value="Genomic_DNA"/>
</dbReference>
<dbReference type="Pfam" id="PF00126">
    <property type="entry name" value="HTH_1"/>
    <property type="match status" value="1"/>
</dbReference>
<dbReference type="GO" id="GO:0000976">
    <property type="term" value="F:transcription cis-regulatory region binding"/>
    <property type="evidence" value="ECO:0007669"/>
    <property type="project" value="TreeGrafter"/>
</dbReference>
<dbReference type="InterPro" id="IPR000847">
    <property type="entry name" value="LysR_HTH_N"/>
</dbReference>
<dbReference type="GO" id="GO:0003700">
    <property type="term" value="F:DNA-binding transcription factor activity"/>
    <property type="evidence" value="ECO:0007669"/>
    <property type="project" value="InterPro"/>
</dbReference>
<dbReference type="Gene3D" id="1.10.10.10">
    <property type="entry name" value="Winged helix-like DNA-binding domain superfamily/Winged helix DNA-binding domain"/>
    <property type="match status" value="1"/>
</dbReference>
<dbReference type="PROSITE" id="PS50931">
    <property type="entry name" value="HTH_LYSR"/>
    <property type="match status" value="1"/>
</dbReference>
<evidence type="ECO:0000256" key="2">
    <source>
        <dbReference type="ARBA" id="ARBA00023015"/>
    </source>
</evidence>
<evidence type="ECO:0000313" key="6">
    <source>
        <dbReference type="EMBL" id="POR47538.1"/>
    </source>
</evidence>
<comment type="caution">
    <text evidence="6">The sequence shown here is derived from an EMBL/GenBank/DDBJ whole genome shotgun (WGS) entry which is preliminary data.</text>
</comment>
<dbReference type="SUPFAM" id="SSF46785">
    <property type="entry name" value="Winged helix' DNA-binding domain"/>
    <property type="match status" value="1"/>
</dbReference>
<evidence type="ECO:0000256" key="3">
    <source>
        <dbReference type="ARBA" id="ARBA00023125"/>
    </source>
</evidence>
<dbReference type="PANTHER" id="PTHR30126:SF77">
    <property type="entry name" value="TRANSCRIPTIONAL REGULATORY PROTEIN"/>
    <property type="match status" value="1"/>
</dbReference>
<dbReference type="OrthoDB" id="9791253at2"/>
<dbReference type="Pfam" id="PF03466">
    <property type="entry name" value="LysR_substrate"/>
    <property type="match status" value="1"/>
</dbReference>
<comment type="similarity">
    <text evidence="1">Belongs to the LysR transcriptional regulatory family.</text>
</comment>
<keyword evidence="4" id="KW-0804">Transcription</keyword>
<proteinExistence type="inferred from homology"/>
<reference evidence="6 7" key="1">
    <citation type="submission" date="2018-01" db="EMBL/GenBank/DDBJ databases">
        <title>Genomic Encyclopedia of Type Strains, Phase III (KMG-III): the genomes of soil and plant-associated and newly described type strains.</title>
        <authorList>
            <person name="Whitman W."/>
        </authorList>
    </citation>
    <scope>NUCLEOTIDE SEQUENCE [LARGE SCALE GENOMIC DNA]</scope>
    <source>
        <strain evidence="6 7">1131</strain>
    </source>
</reference>
<protein>
    <submittedName>
        <fullName evidence="6">DNA-binding transcriptional LysR family regulator</fullName>
    </submittedName>
</protein>
<dbReference type="SUPFAM" id="SSF53850">
    <property type="entry name" value="Periplasmic binding protein-like II"/>
    <property type="match status" value="1"/>
</dbReference>
<dbReference type="InterPro" id="IPR036388">
    <property type="entry name" value="WH-like_DNA-bd_sf"/>
</dbReference>
<feature type="domain" description="HTH lysR-type" evidence="5">
    <location>
        <begin position="3"/>
        <end position="60"/>
    </location>
</feature>
<dbReference type="PANTHER" id="PTHR30126">
    <property type="entry name" value="HTH-TYPE TRANSCRIPTIONAL REGULATOR"/>
    <property type="match status" value="1"/>
</dbReference>
<dbReference type="Proteomes" id="UP000236919">
    <property type="component" value="Unassembled WGS sequence"/>
</dbReference>